<evidence type="ECO:0000256" key="1">
    <source>
        <dbReference type="ARBA" id="ARBA00004123"/>
    </source>
</evidence>
<dbReference type="SMART" id="SM00380">
    <property type="entry name" value="AP2"/>
    <property type="match status" value="1"/>
</dbReference>
<keyword evidence="4" id="KW-0804">Transcription</keyword>
<evidence type="ECO:0000259" key="6">
    <source>
        <dbReference type="PROSITE" id="PS51032"/>
    </source>
</evidence>
<dbReference type="InterPro" id="IPR050913">
    <property type="entry name" value="AP2/ERF_ERF"/>
</dbReference>
<dbReference type="InterPro" id="IPR016177">
    <property type="entry name" value="DNA-bd_dom_sf"/>
</dbReference>
<dbReference type="Proteomes" id="UP000283530">
    <property type="component" value="Unassembled WGS sequence"/>
</dbReference>
<dbReference type="OrthoDB" id="1920676at2759"/>
<evidence type="ECO:0000256" key="5">
    <source>
        <dbReference type="ARBA" id="ARBA00023242"/>
    </source>
</evidence>
<dbReference type="InterPro" id="IPR001471">
    <property type="entry name" value="AP2/ERF_dom"/>
</dbReference>
<evidence type="ECO:0000313" key="7">
    <source>
        <dbReference type="EMBL" id="RWR91427.1"/>
    </source>
</evidence>
<dbReference type="AlphaFoldDB" id="A0A3S3MWR5"/>
<dbReference type="Gene3D" id="3.30.730.10">
    <property type="entry name" value="AP2/ERF domain"/>
    <property type="match status" value="1"/>
</dbReference>
<keyword evidence="5" id="KW-0539">Nucleus</keyword>
<dbReference type="EMBL" id="QPKB01000008">
    <property type="protein sequence ID" value="RWR91427.1"/>
    <property type="molecule type" value="Genomic_DNA"/>
</dbReference>
<organism evidence="7 8">
    <name type="scientific">Cinnamomum micranthum f. kanehirae</name>
    <dbReference type="NCBI Taxonomy" id="337451"/>
    <lineage>
        <taxon>Eukaryota</taxon>
        <taxon>Viridiplantae</taxon>
        <taxon>Streptophyta</taxon>
        <taxon>Embryophyta</taxon>
        <taxon>Tracheophyta</taxon>
        <taxon>Spermatophyta</taxon>
        <taxon>Magnoliopsida</taxon>
        <taxon>Magnoliidae</taxon>
        <taxon>Laurales</taxon>
        <taxon>Lauraceae</taxon>
        <taxon>Cinnamomum</taxon>
    </lineage>
</organism>
<feature type="domain" description="AP2/ERF" evidence="6">
    <location>
        <begin position="52"/>
        <end position="109"/>
    </location>
</feature>
<dbReference type="GO" id="GO:0003677">
    <property type="term" value="F:DNA binding"/>
    <property type="evidence" value="ECO:0007669"/>
    <property type="project" value="UniProtKB-KW"/>
</dbReference>
<dbReference type="PROSITE" id="PS51032">
    <property type="entry name" value="AP2_ERF"/>
    <property type="match status" value="1"/>
</dbReference>
<dbReference type="PANTHER" id="PTHR31194:SF192">
    <property type="entry name" value="OS02G0797100 PROTEIN"/>
    <property type="match status" value="1"/>
</dbReference>
<evidence type="ECO:0000313" key="8">
    <source>
        <dbReference type="Proteomes" id="UP000283530"/>
    </source>
</evidence>
<keyword evidence="3" id="KW-0238">DNA-binding</keyword>
<dbReference type="CDD" id="cd00018">
    <property type="entry name" value="AP2"/>
    <property type="match status" value="1"/>
</dbReference>
<evidence type="ECO:0000256" key="3">
    <source>
        <dbReference type="ARBA" id="ARBA00023125"/>
    </source>
</evidence>
<keyword evidence="2" id="KW-0805">Transcription regulation</keyword>
<sequence length="189" mass="21362">MSLCLVIKGRGASPSTKGPCPYTSFKYTPYPMLQSRKKAESLLFSPMARLQRFRGVRQRHWGSWVSEIRHPLLKTRIWLGTFETAEDAARAYDEAAWLMCGPRARTNFPFDPNTSNPSRVLSAALTAKLQKCCMASRQEPKLVAKAEREAEEELKHVDDEYIEEMIEELIYDGSVEITFSSSSSSSSSN</sequence>
<comment type="caution">
    <text evidence="7">The sequence shown here is derived from an EMBL/GenBank/DDBJ whole genome shotgun (WGS) entry which is preliminary data.</text>
</comment>
<name>A0A3S3MWR5_9MAGN</name>
<proteinExistence type="predicted"/>
<dbReference type="GO" id="GO:0003700">
    <property type="term" value="F:DNA-binding transcription factor activity"/>
    <property type="evidence" value="ECO:0007669"/>
    <property type="project" value="InterPro"/>
</dbReference>
<evidence type="ECO:0000256" key="4">
    <source>
        <dbReference type="ARBA" id="ARBA00023163"/>
    </source>
</evidence>
<dbReference type="SUPFAM" id="SSF54171">
    <property type="entry name" value="DNA-binding domain"/>
    <property type="match status" value="1"/>
</dbReference>
<dbReference type="FunFam" id="3.30.730.10:FF:000001">
    <property type="entry name" value="Ethylene-responsive transcription factor 2"/>
    <property type="match status" value="1"/>
</dbReference>
<reference evidence="7 8" key="1">
    <citation type="journal article" date="2019" name="Nat. Plants">
        <title>Stout camphor tree genome fills gaps in understanding of flowering plant genome evolution.</title>
        <authorList>
            <person name="Chaw S.M."/>
            <person name="Liu Y.C."/>
            <person name="Wu Y.W."/>
            <person name="Wang H.Y."/>
            <person name="Lin C.I."/>
            <person name="Wu C.S."/>
            <person name="Ke H.M."/>
            <person name="Chang L.Y."/>
            <person name="Hsu C.Y."/>
            <person name="Yang H.T."/>
            <person name="Sudianto E."/>
            <person name="Hsu M.H."/>
            <person name="Wu K.P."/>
            <person name="Wang L.N."/>
            <person name="Leebens-Mack J.H."/>
            <person name="Tsai I.J."/>
        </authorList>
    </citation>
    <scope>NUCLEOTIDE SEQUENCE [LARGE SCALE GENOMIC DNA]</scope>
    <source>
        <strain evidence="8">cv. Chaw 1501</strain>
        <tissue evidence="7">Young leaves</tissue>
    </source>
</reference>
<dbReference type="PANTHER" id="PTHR31194">
    <property type="entry name" value="SHN SHINE , DNA BINDING / TRANSCRIPTION FACTOR"/>
    <property type="match status" value="1"/>
</dbReference>
<dbReference type="PRINTS" id="PR00367">
    <property type="entry name" value="ETHRSPELEMNT"/>
</dbReference>
<dbReference type="GO" id="GO:0005634">
    <property type="term" value="C:nucleus"/>
    <property type="evidence" value="ECO:0007669"/>
    <property type="project" value="UniProtKB-SubCell"/>
</dbReference>
<comment type="subcellular location">
    <subcellularLocation>
        <location evidence="1">Nucleus</location>
    </subcellularLocation>
</comment>
<accession>A0A3S3MWR5</accession>
<dbReference type="Pfam" id="PF00847">
    <property type="entry name" value="AP2"/>
    <property type="match status" value="1"/>
</dbReference>
<gene>
    <name evidence="7" type="ORF">CKAN_02058000</name>
</gene>
<dbReference type="InterPro" id="IPR036955">
    <property type="entry name" value="AP2/ERF_dom_sf"/>
</dbReference>
<protein>
    <recommendedName>
        <fullName evidence="6">AP2/ERF domain-containing protein</fullName>
    </recommendedName>
</protein>
<evidence type="ECO:0000256" key="2">
    <source>
        <dbReference type="ARBA" id="ARBA00023015"/>
    </source>
</evidence>
<keyword evidence="8" id="KW-1185">Reference proteome</keyword>